<keyword evidence="7" id="KW-0969">Cilium</keyword>
<evidence type="ECO:0000256" key="13">
    <source>
        <dbReference type="SAM" id="MobiDB-lite"/>
    </source>
</evidence>
<organism evidence="14 15">
    <name type="scientific">Lates calcarifer</name>
    <name type="common">Barramundi</name>
    <name type="synonym">Holocentrus calcarifer</name>
    <dbReference type="NCBI Taxonomy" id="8187"/>
    <lineage>
        <taxon>Eukaryota</taxon>
        <taxon>Metazoa</taxon>
        <taxon>Chordata</taxon>
        <taxon>Craniata</taxon>
        <taxon>Vertebrata</taxon>
        <taxon>Euteleostomi</taxon>
        <taxon>Actinopterygii</taxon>
        <taxon>Neopterygii</taxon>
        <taxon>Teleostei</taxon>
        <taxon>Neoteleostei</taxon>
        <taxon>Acanthomorphata</taxon>
        <taxon>Carangaria</taxon>
        <taxon>Carangaria incertae sedis</taxon>
        <taxon>Centropomidae</taxon>
        <taxon>Lates</taxon>
    </lineage>
</organism>
<evidence type="ECO:0000256" key="7">
    <source>
        <dbReference type="ARBA" id="ARBA00023069"/>
    </source>
</evidence>
<evidence type="ECO:0000256" key="10">
    <source>
        <dbReference type="ARBA" id="ARBA00032180"/>
    </source>
</evidence>
<evidence type="ECO:0000313" key="14">
    <source>
        <dbReference type="Proteomes" id="UP000694890"/>
    </source>
</evidence>
<keyword evidence="8" id="KW-0206">Cytoskeleton</keyword>
<protein>
    <recommendedName>
        <fullName evidence="4">Dynein regulatory complex protein 10</fullName>
    </recommendedName>
    <alternativeName>
        <fullName evidence="10">IQ domain-containing protein D</fullName>
    </alternativeName>
</protein>
<evidence type="ECO:0000256" key="8">
    <source>
        <dbReference type="ARBA" id="ARBA00023212"/>
    </source>
</evidence>
<dbReference type="InterPro" id="IPR000048">
    <property type="entry name" value="IQ_motif_EF-hand-BS"/>
</dbReference>
<dbReference type="RefSeq" id="XP_050931114.1">
    <property type="nucleotide sequence ID" value="XM_051075157.1"/>
</dbReference>
<name>A0AAJ8BFU1_LATCA</name>
<keyword evidence="12" id="KW-0175">Coiled coil</keyword>
<evidence type="ECO:0000256" key="2">
    <source>
        <dbReference type="ARBA" id="ARBA00004611"/>
    </source>
</evidence>
<comment type="subcellular location">
    <subcellularLocation>
        <location evidence="2">Cytoplasm</location>
        <location evidence="2">Cytoskeleton</location>
        <location evidence="2">Flagellum axoneme</location>
    </subcellularLocation>
</comment>
<dbReference type="CTD" id="115811"/>
<evidence type="ECO:0000256" key="4">
    <source>
        <dbReference type="ARBA" id="ARBA00021752"/>
    </source>
</evidence>
<feature type="coiled-coil region" evidence="12">
    <location>
        <begin position="279"/>
        <end position="384"/>
    </location>
</feature>
<evidence type="ECO:0000256" key="5">
    <source>
        <dbReference type="ARBA" id="ARBA00022490"/>
    </source>
</evidence>
<dbReference type="PANTHER" id="PTHR31598">
    <property type="entry name" value="IQ DOMAIN-CONTAINING PROTEIN D"/>
    <property type="match status" value="1"/>
</dbReference>
<evidence type="ECO:0000256" key="6">
    <source>
        <dbReference type="ARBA" id="ARBA00022846"/>
    </source>
</evidence>
<accession>A0AAJ8BFU1</accession>
<evidence type="ECO:0000256" key="11">
    <source>
        <dbReference type="ARBA" id="ARBA00046836"/>
    </source>
</evidence>
<comment type="similarity">
    <text evidence="3">Belongs to the DRC10 family.</text>
</comment>
<keyword evidence="9" id="KW-0966">Cell projection</keyword>
<comment type="subunit">
    <text evidence="11">Component of the nexin-dynein regulatory complex (N-DRC). Interacts with CFAP52.</text>
</comment>
<keyword evidence="6" id="KW-0282">Flagellum</keyword>
<proteinExistence type="inferred from homology"/>
<dbReference type="PANTHER" id="PTHR31598:SF1">
    <property type="entry name" value="DYNEIN REGULATORY COMPLEX PROTEIN 10"/>
    <property type="match status" value="1"/>
</dbReference>
<evidence type="ECO:0000256" key="9">
    <source>
        <dbReference type="ARBA" id="ARBA00023273"/>
    </source>
</evidence>
<gene>
    <name evidence="15" type="primary">iqcd</name>
</gene>
<evidence type="ECO:0000256" key="12">
    <source>
        <dbReference type="SAM" id="Coils"/>
    </source>
</evidence>
<dbReference type="PROSITE" id="PS50096">
    <property type="entry name" value="IQ"/>
    <property type="match status" value="1"/>
</dbReference>
<evidence type="ECO:0000256" key="3">
    <source>
        <dbReference type="ARBA" id="ARBA00009071"/>
    </source>
</evidence>
<reference evidence="15" key="1">
    <citation type="submission" date="2025-08" db="UniProtKB">
        <authorList>
            <consortium name="RefSeq"/>
        </authorList>
    </citation>
    <scope>IDENTIFICATION</scope>
    <source>
        <tissue evidence="15">Brain</tissue>
    </source>
</reference>
<feature type="region of interest" description="Disordered" evidence="13">
    <location>
        <begin position="116"/>
        <end position="135"/>
    </location>
</feature>
<dbReference type="SMART" id="SM00015">
    <property type="entry name" value="IQ"/>
    <property type="match status" value="1"/>
</dbReference>
<sequence length="425" mass="48997">MCNYSIQDVQHITEGPRRCSSDFSMSAKRATVLAKKKAKTRSEDALRNHDTPQKRLLSVDAQRLSRILENCISQIEIAVSLSAILRLKSVSSVVDEELSGALQEHQLLSERLETLEGVKQESEGEDGESRKSARAQLERDVMNSVRDLLRLFRAHPDAISGLRAELDMQVGESELKLIRGLKMFHGHIVEKLLTSPDEELQLILYRPTSPSPADELKVIAKEEEVVAKSKKEKDEMIAQKKINIENMQRYMQGANVEVASMSQMADKQCQSHVNISKKQASMQQEIDRLNLQLKNLMLENRQTERALQEKNEKVETEIEYLIKNFDDEMEEKQADLELNENDYEMEEEQLRSLEKPFSVLEVEYKQIQEKRRLAEEKRQKEMKELELKTKAAIFAQAWWRGYSIRKALKNKGKSKKAKKGKGKKK</sequence>
<comment type="function">
    <text evidence="1">Component of the nexin-dynein regulatory complex (N-DRC), a key regulator of ciliary/flagellar motility which maintains the alignment and integrity of the distal axoneme and regulates microtubule sliding in motile axonemes.</text>
</comment>
<dbReference type="InterPro" id="IPR042815">
    <property type="entry name" value="DRC10"/>
</dbReference>
<dbReference type="AlphaFoldDB" id="A0AAJ8BFU1"/>
<evidence type="ECO:0000313" key="15">
    <source>
        <dbReference type="RefSeq" id="XP_050931114.1"/>
    </source>
</evidence>
<dbReference type="Proteomes" id="UP000694890">
    <property type="component" value="Linkage group LG13"/>
</dbReference>
<dbReference type="GeneID" id="108878211"/>
<dbReference type="CDD" id="cd23767">
    <property type="entry name" value="IQCD"/>
    <property type="match status" value="1"/>
</dbReference>
<evidence type="ECO:0000256" key="1">
    <source>
        <dbReference type="ARBA" id="ARBA00003029"/>
    </source>
</evidence>
<keyword evidence="5" id="KW-0963">Cytoplasm</keyword>